<dbReference type="RefSeq" id="WP_281273240.1">
    <property type="nucleotide sequence ID" value="NZ_JBEHHI010000002.1"/>
</dbReference>
<accession>A0ABV3XU63</accession>
<name>A0ABV3XU63_9RHOB</name>
<sequence>MWRLIKALFFLCILGFIALSGYAYLGDLRPPTGEMRETVTFDAQ</sequence>
<evidence type="ECO:0000313" key="1">
    <source>
        <dbReference type="EMBL" id="MEX5728880.1"/>
    </source>
</evidence>
<protein>
    <submittedName>
        <fullName evidence="1">Uncharacterized protein</fullName>
    </submittedName>
</protein>
<comment type="caution">
    <text evidence="1">The sequence shown here is derived from an EMBL/GenBank/DDBJ whole genome shotgun (WGS) entry which is preliminary data.</text>
</comment>
<dbReference type="Proteomes" id="UP001560019">
    <property type="component" value="Unassembled WGS sequence"/>
</dbReference>
<gene>
    <name evidence="1" type="ORF">Ga0609869_002233</name>
</gene>
<evidence type="ECO:0000313" key="2">
    <source>
        <dbReference type="Proteomes" id="UP001560019"/>
    </source>
</evidence>
<proteinExistence type="predicted"/>
<keyword evidence="2" id="KW-1185">Reference proteome</keyword>
<reference evidence="1 2" key="1">
    <citation type="submission" date="2024-06" db="EMBL/GenBank/DDBJ databases">
        <title>Genome of Rhodovulum iodosum, a marine photoferrotroph.</title>
        <authorList>
            <person name="Bianchini G."/>
            <person name="Nikeleit V."/>
            <person name="Kappler A."/>
            <person name="Bryce C."/>
            <person name="Sanchez-Baracaldo P."/>
        </authorList>
    </citation>
    <scope>NUCLEOTIDE SEQUENCE [LARGE SCALE GENOMIC DNA]</scope>
    <source>
        <strain evidence="1 2">UT/N1</strain>
    </source>
</reference>
<dbReference type="EMBL" id="JBEHHI010000002">
    <property type="protein sequence ID" value="MEX5728880.1"/>
    <property type="molecule type" value="Genomic_DNA"/>
</dbReference>
<organism evidence="1 2">
    <name type="scientific">Rhodovulum iodosum</name>
    <dbReference type="NCBI Taxonomy" id="68291"/>
    <lineage>
        <taxon>Bacteria</taxon>
        <taxon>Pseudomonadati</taxon>
        <taxon>Pseudomonadota</taxon>
        <taxon>Alphaproteobacteria</taxon>
        <taxon>Rhodobacterales</taxon>
        <taxon>Paracoccaceae</taxon>
        <taxon>Rhodovulum</taxon>
    </lineage>
</organism>